<proteinExistence type="inferred from homology"/>
<feature type="coiled-coil region" evidence="1">
    <location>
        <begin position="30"/>
        <end position="97"/>
    </location>
</feature>
<dbReference type="RefSeq" id="WP_055189407.1">
    <property type="nucleotide sequence ID" value="NZ_FPBS01000002.1"/>
</dbReference>
<dbReference type="Pfam" id="PF13174">
    <property type="entry name" value="TPR_6"/>
    <property type="match status" value="1"/>
</dbReference>
<dbReference type="InterPro" id="IPR014162">
    <property type="entry name" value="CpoB_C"/>
</dbReference>
<keyword evidence="1" id="KW-0131">Cell cycle</keyword>
<dbReference type="AlphaFoldDB" id="A0A0P7IX22"/>
<keyword evidence="1" id="KW-0732">Signal</keyword>
<keyword evidence="1" id="KW-0175">Coiled coil</keyword>
<comment type="subcellular location">
    <subcellularLocation>
        <location evidence="1">Periplasm</location>
    </subcellularLocation>
</comment>
<organism evidence="2 3">
    <name type="scientific">Aliiroseovarius crassostreae</name>
    <dbReference type="NCBI Taxonomy" id="154981"/>
    <lineage>
        <taxon>Bacteria</taxon>
        <taxon>Pseudomonadati</taxon>
        <taxon>Pseudomonadota</taxon>
        <taxon>Alphaproteobacteria</taxon>
        <taxon>Rhodobacterales</taxon>
        <taxon>Paracoccaceae</taxon>
        <taxon>Aliiroseovarius</taxon>
    </lineage>
</organism>
<dbReference type="GO" id="GO:0043093">
    <property type="term" value="P:FtsZ-dependent cytokinesis"/>
    <property type="evidence" value="ECO:0007669"/>
    <property type="project" value="UniProtKB-UniRule"/>
</dbReference>
<dbReference type="GO" id="GO:0030288">
    <property type="term" value="C:outer membrane-bounded periplasmic space"/>
    <property type="evidence" value="ECO:0007669"/>
    <property type="project" value="UniProtKB-UniRule"/>
</dbReference>
<keyword evidence="3" id="KW-1185">Reference proteome</keyword>
<dbReference type="InterPro" id="IPR019734">
    <property type="entry name" value="TPR_rpt"/>
</dbReference>
<name>A0A0P7IX22_9RHOB</name>
<accession>A0A0P7IX22</accession>
<evidence type="ECO:0000313" key="3">
    <source>
        <dbReference type="Proteomes" id="UP000050471"/>
    </source>
</evidence>
<dbReference type="HAMAP" id="MF_02066">
    <property type="entry name" value="CpoB"/>
    <property type="match status" value="1"/>
</dbReference>
<comment type="caution">
    <text evidence="2">The sequence shown here is derived from an EMBL/GenBank/DDBJ whole genome shotgun (WGS) entry which is preliminary data.</text>
</comment>
<feature type="chain" id="PRO_5009984598" description="Cell division coordinator CpoB" evidence="1">
    <location>
        <begin position="24"/>
        <end position="274"/>
    </location>
</feature>
<keyword evidence="1" id="KW-0132">Cell division</keyword>
<comment type="similarity">
    <text evidence="1">Belongs to the CpoB family.</text>
</comment>
<gene>
    <name evidence="1" type="primary">cpoB</name>
    <name evidence="2" type="ORF">AKJ29_11150</name>
</gene>
<comment type="function">
    <text evidence="1">Mediates coordination of peptidoglycan synthesis and outer membrane constriction during cell division.</text>
</comment>
<sequence precursor="true">MRAQLMAATLALLGGLSVLPAVAQDRAQSLADVRQELSLLYVEVQSLKTELSTTGAPNVAPAFGSPSQRLSTIEGEMARLTDKIEQLEFRINQIVKDGTNRISNLEFRLVELEGGDISQLGETTTLGGDLPAPVAVAPPPPAGGEQLAIGEQADFDAASAALEAEQFDEAAALFATFLDTYPAGPLAAQAQFQRGEALTGAGDVKNAARAYLNAFSGAPNGAHAPDALFRLGQSLGRLGQLTEACVTLSEVGNRFPGNPTVSDAEAERAALGCQ</sequence>
<dbReference type="Gene3D" id="1.25.40.10">
    <property type="entry name" value="Tetratricopeptide repeat domain"/>
    <property type="match status" value="1"/>
</dbReference>
<evidence type="ECO:0000313" key="2">
    <source>
        <dbReference type="EMBL" id="KPN63244.1"/>
    </source>
</evidence>
<dbReference type="OrthoDB" id="9763909at2"/>
<dbReference type="NCBIfam" id="TIGR02795">
    <property type="entry name" value="tol_pal_ybgF"/>
    <property type="match status" value="1"/>
</dbReference>
<evidence type="ECO:0000256" key="1">
    <source>
        <dbReference type="HAMAP-Rule" id="MF_02066"/>
    </source>
</evidence>
<dbReference type="SUPFAM" id="SSF48452">
    <property type="entry name" value="TPR-like"/>
    <property type="match status" value="1"/>
</dbReference>
<dbReference type="InterPro" id="IPR034706">
    <property type="entry name" value="CpoB"/>
</dbReference>
<dbReference type="STRING" id="154981.AKJ29_11150"/>
<keyword evidence="1" id="KW-0574">Periplasm</keyword>
<reference evidence="2 3" key="1">
    <citation type="submission" date="2015-09" db="EMBL/GenBank/DDBJ databases">
        <title>Draft genome sequence of Aliiroseovarius crassostreae CV919-312TSm, the causative agent of Roseovarius Oyster Disease (formerly Juvenile Oyster Disease).</title>
        <authorList>
            <person name="Kessner L."/>
            <person name="Spinard E."/>
            <person name="Nelson D."/>
        </authorList>
    </citation>
    <scope>NUCLEOTIDE SEQUENCE [LARGE SCALE GENOMIC DNA]</scope>
    <source>
        <strain evidence="2 3">CV919-312</strain>
    </source>
</reference>
<dbReference type="Pfam" id="PF13432">
    <property type="entry name" value="TPR_16"/>
    <property type="match status" value="1"/>
</dbReference>
<dbReference type="Proteomes" id="UP000050471">
    <property type="component" value="Unassembled WGS sequence"/>
</dbReference>
<dbReference type="InterPro" id="IPR011990">
    <property type="entry name" value="TPR-like_helical_dom_sf"/>
</dbReference>
<protein>
    <recommendedName>
        <fullName evidence="1">Cell division coordinator CpoB</fullName>
    </recommendedName>
</protein>
<feature type="signal peptide" evidence="1">
    <location>
        <begin position="1"/>
        <end position="23"/>
    </location>
</feature>
<dbReference type="EMBL" id="LKBA01000006">
    <property type="protein sequence ID" value="KPN63244.1"/>
    <property type="molecule type" value="Genomic_DNA"/>
</dbReference>